<organism evidence="3 4">
    <name type="scientific">Tetrabaena socialis</name>
    <dbReference type="NCBI Taxonomy" id="47790"/>
    <lineage>
        <taxon>Eukaryota</taxon>
        <taxon>Viridiplantae</taxon>
        <taxon>Chlorophyta</taxon>
        <taxon>core chlorophytes</taxon>
        <taxon>Chlorophyceae</taxon>
        <taxon>CS clade</taxon>
        <taxon>Chlamydomonadales</taxon>
        <taxon>Tetrabaenaceae</taxon>
        <taxon>Tetrabaena</taxon>
    </lineage>
</organism>
<accession>A0A2J7ZIL5</accession>
<feature type="chain" id="PRO_5014471378" evidence="2">
    <location>
        <begin position="27"/>
        <end position="182"/>
    </location>
</feature>
<feature type="transmembrane region" description="Helical" evidence="1">
    <location>
        <begin position="70"/>
        <end position="94"/>
    </location>
</feature>
<gene>
    <name evidence="3" type="ORF">TSOC_014082</name>
</gene>
<comment type="caution">
    <text evidence="3">The sequence shown here is derived from an EMBL/GenBank/DDBJ whole genome shotgun (WGS) entry which is preliminary data.</text>
</comment>
<keyword evidence="1" id="KW-0472">Membrane</keyword>
<dbReference type="Proteomes" id="UP000236333">
    <property type="component" value="Unassembled WGS sequence"/>
</dbReference>
<sequence length="182" mass="18561">MWSPAPLSLATLPLGALLLLTASWRARIQRRVAMGGVPFPAPGRAGVPPGPTAHKYFATSSTVAVTAWVVHAWVASLLVLFGVWAAAAASLASAATTVKPPYIRGPLPTAGGTEDLAAMSLGSRRAVQERLAALAAAGAAADLPDSAWARVGWGPDFPGPGGKCPPTCIDLSSFAVPKFLIT</sequence>
<feature type="signal peptide" evidence="2">
    <location>
        <begin position="1"/>
        <end position="26"/>
    </location>
</feature>
<reference evidence="3 4" key="1">
    <citation type="journal article" date="2017" name="Mol. Biol. Evol.">
        <title>The 4-celled Tetrabaena socialis nuclear genome reveals the essential components for genetic control of cell number at the origin of multicellularity in the volvocine lineage.</title>
        <authorList>
            <person name="Featherston J."/>
            <person name="Arakaki Y."/>
            <person name="Hanschen E.R."/>
            <person name="Ferris P.J."/>
            <person name="Michod R.E."/>
            <person name="Olson B.J.S.C."/>
            <person name="Nozaki H."/>
            <person name="Durand P.M."/>
        </authorList>
    </citation>
    <scope>NUCLEOTIDE SEQUENCE [LARGE SCALE GENOMIC DNA]</scope>
    <source>
        <strain evidence="3 4">NIES-571</strain>
    </source>
</reference>
<evidence type="ECO:0000256" key="2">
    <source>
        <dbReference type="SAM" id="SignalP"/>
    </source>
</evidence>
<name>A0A2J7ZIL5_9CHLO</name>
<dbReference type="AlphaFoldDB" id="A0A2J7ZIL5"/>
<protein>
    <submittedName>
        <fullName evidence="3">Uncharacterized protein</fullName>
    </submittedName>
</protein>
<keyword evidence="1" id="KW-1133">Transmembrane helix</keyword>
<keyword evidence="1" id="KW-0812">Transmembrane</keyword>
<evidence type="ECO:0000313" key="3">
    <source>
        <dbReference type="EMBL" id="PNH00111.1"/>
    </source>
</evidence>
<keyword evidence="4" id="KW-1185">Reference proteome</keyword>
<evidence type="ECO:0000256" key="1">
    <source>
        <dbReference type="SAM" id="Phobius"/>
    </source>
</evidence>
<keyword evidence="2" id="KW-0732">Signal</keyword>
<evidence type="ECO:0000313" key="4">
    <source>
        <dbReference type="Proteomes" id="UP000236333"/>
    </source>
</evidence>
<dbReference type="EMBL" id="PGGS01001700">
    <property type="protein sequence ID" value="PNH00111.1"/>
    <property type="molecule type" value="Genomic_DNA"/>
</dbReference>
<proteinExistence type="predicted"/>